<dbReference type="PANTHER" id="PTHR30563:SF0">
    <property type="entry name" value="DNA RECOMBINATION PROTEIN RMUC"/>
    <property type="match status" value="1"/>
</dbReference>
<reference evidence="8 9" key="1">
    <citation type="submission" date="2018-02" db="EMBL/GenBank/DDBJ databases">
        <authorList>
            <person name="Cohen D.B."/>
            <person name="Kent A.D."/>
        </authorList>
    </citation>
    <scope>NUCLEOTIDE SEQUENCE [LARGE SCALE GENOMIC DNA]</scope>
    <source>
        <strain evidence="8">1</strain>
    </source>
</reference>
<evidence type="ECO:0000256" key="5">
    <source>
        <dbReference type="SAM" id="Coils"/>
    </source>
</evidence>
<accession>A0A2N9JHR3</accession>
<evidence type="ECO:0000256" key="7">
    <source>
        <dbReference type="SAM" id="Phobius"/>
    </source>
</evidence>
<evidence type="ECO:0000256" key="2">
    <source>
        <dbReference type="ARBA" id="ARBA00009840"/>
    </source>
</evidence>
<dbReference type="AlphaFoldDB" id="A0A2N9JHR3"/>
<dbReference type="Proteomes" id="UP000238164">
    <property type="component" value="Chromosome 1"/>
</dbReference>
<dbReference type="Pfam" id="PF02646">
    <property type="entry name" value="RmuC"/>
    <property type="match status" value="1"/>
</dbReference>
<keyword evidence="7" id="KW-0472">Membrane</keyword>
<proteinExistence type="inferred from homology"/>
<feature type="transmembrane region" description="Helical" evidence="7">
    <location>
        <begin position="12"/>
        <end position="33"/>
    </location>
</feature>
<evidence type="ECO:0000256" key="6">
    <source>
        <dbReference type="SAM" id="MobiDB-lite"/>
    </source>
</evidence>
<feature type="region of interest" description="Disordered" evidence="6">
    <location>
        <begin position="513"/>
        <end position="532"/>
    </location>
</feature>
<gene>
    <name evidence="8" type="ORF">MPLG2_2590</name>
</gene>
<dbReference type="InterPro" id="IPR003798">
    <property type="entry name" value="DNA_recombination_RmuC"/>
</dbReference>
<evidence type="ECO:0000256" key="1">
    <source>
        <dbReference type="ARBA" id="ARBA00003416"/>
    </source>
</evidence>
<evidence type="ECO:0000256" key="4">
    <source>
        <dbReference type="ARBA" id="ARBA00023172"/>
    </source>
</evidence>
<organism evidence="8 9">
    <name type="scientific">Micropruina glycogenica</name>
    <dbReference type="NCBI Taxonomy" id="75385"/>
    <lineage>
        <taxon>Bacteria</taxon>
        <taxon>Bacillati</taxon>
        <taxon>Actinomycetota</taxon>
        <taxon>Actinomycetes</taxon>
        <taxon>Propionibacteriales</taxon>
        <taxon>Nocardioidaceae</taxon>
        <taxon>Micropruina</taxon>
    </lineage>
</organism>
<comment type="function">
    <text evidence="1">Involved in DNA recombination.</text>
</comment>
<evidence type="ECO:0000313" key="9">
    <source>
        <dbReference type="Proteomes" id="UP000238164"/>
    </source>
</evidence>
<dbReference type="GO" id="GO:0006310">
    <property type="term" value="P:DNA recombination"/>
    <property type="evidence" value="ECO:0007669"/>
    <property type="project" value="UniProtKB-KW"/>
</dbReference>
<evidence type="ECO:0000313" key="8">
    <source>
        <dbReference type="EMBL" id="SPD87620.1"/>
    </source>
</evidence>
<name>A0A2N9JHR3_9ACTN</name>
<dbReference type="PANTHER" id="PTHR30563">
    <property type="entry name" value="DNA RECOMBINATION PROTEIN RMUC"/>
    <property type="match status" value="1"/>
</dbReference>
<keyword evidence="4" id="KW-0233">DNA recombination</keyword>
<evidence type="ECO:0000256" key="3">
    <source>
        <dbReference type="ARBA" id="ARBA00023054"/>
    </source>
</evidence>
<feature type="coiled-coil region" evidence="5">
    <location>
        <begin position="55"/>
        <end position="89"/>
    </location>
</feature>
<keyword evidence="3 5" id="KW-0175">Coiled coil</keyword>
<protein>
    <submittedName>
        <fullName evidence="8">DNA recombination protein RmuC</fullName>
    </submittedName>
</protein>
<keyword evidence="7" id="KW-0812">Transmembrane</keyword>
<sequence>MPPGKIVGMEMVWVLVAAVLGAATGGVVVRLVLRAEAGALRARDDAVDAAARSEVADAKREASAARSELSDARREAADARTELARQVAQSERSRADVAEALARAAEAMSEAAEVSSRLAAAVAERDAARQRADELAGDREAMVAQFKVLSSETLERQGKSADASAEQRLRATELLMKPVQDSLEAFNRRLGEVEQERVRLTTELVGQVTSVRDTGERLRHETRALVTALRKPHVRGNWGEQQLKRVVEISGMVDHCDFVTQQTTSTTAEQVVRPDLKVLLDGDRFVWVDSKVPLSAFIDAHETDDDAVRERSLQLFAKNVRTHIDQLSAKSYFKSDPGTPEFVVLFLASEALAAEAFSQAPDLNEYAGARNIVLASPTTLIAMLKAVAYGWKQAALAESAAEVSALARELYDRLGTLGGHFDRIGRSLTASVRAYNEAVGSIEGRVFPTARRLRDLHVASKQLDEVHAVEAAVRPITAPELVENAAQVTPMIGARRDDDETAALVRPQPALDELLAHESAAADPSRTRRTAG</sequence>
<dbReference type="KEGG" id="mgg:MPLG2_2590"/>
<dbReference type="EMBL" id="LT985188">
    <property type="protein sequence ID" value="SPD87620.1"/>
    <property type="molecule type" value="Genomic_DNA"/>
</dbReference>
<keyword evidence="9" id="KW-1185">Reference proteome</keyword>
<comment type="similarity">
    <text evidence="2">Belongs to the RmuC family.</text>
</comment>
<keyword evidence="7" id="KW-1133">Transmembrane helix</keyword>